<dbReference type="GO" id="GO:0016887">
    <property type="term" value="F:ATP hydrolysis activity"/>
    <property type="evidence" value="ECO:0007669"/>
    <property type="project" value="TreeGrafter"/>
</dbReference>
<dbReference type="GO" id="GO:0006281">
    <property type="term" value="P:DNA repair"/>
    <property type="evidence" value="ECO:0007669"/>
    <property type="project" value="UniProtKB-KW"/>
</dbReference>
<evidence type="ECO:0000256" key="4">
    <source>
        <dbReference type="ARBA" id="ARBA00022806"/>
    </source>
</evidence>
<keyword evidence="8" id="KW-0413">Isomerase</keyword>
<reference evidence="11 12" key="1">
    <citation type="submission" date="2018-05" db="EMBL/GenBank/DDBJ databases">
        <title>Rhodohalobacter halophilus gen. nov., sp. nov., a moderately halophilic member of the family Balneolaceae.</title>
        <authorList>
            <person name="Liu Z.-W."/>
        </authorList>
    </citation>
    <scope>NUCLEOTIDE SEQUENCE [LARGE SCALE GENOMIC DNA]</scope>
    <source>
        <strain evidence="11 12">8A47</strain>
    </source>
</reference>
<dbReference type="NCBIfam" id="TIGR04121">
    <property type="entry name" value="DEXH_lig_assoc"/>
    <property type="match status" value="1"/>
</dbReference>
<evidence type="ECO:0000256" key="5">
    <source>
        <dbReference type="ARBA" id="ARBA00022840"/>
    </source>
</evidence>
<keyword evidence="1" id="KW-0547">Nucleotide-binding</keyword>
<protein>
    <submittedName>
        <fullName evidence="11">Ligase-associated DNA damage response DEXH box helicase</fullName>
    </submittedName>
</protein>
<dbReference type="Pfam" id="PF00270">
    <property type="entry name" value="DEAD"/>
    <property type="match status" value="1"/>
</dbReference>
<dbReference type="PROSITE" id="PS51194">
    <property type="entry name" value="HELICASE_CTER"/>
    <property type="match status" value="2"/>
</dbReference>
<keyword evidence="6" id="KW-0238">DNA-binding</keyword>
<dbReference type="CDD" id="cd18796">
    <property type="entry name" value="SF2_C_LHR"/>
    <property type="match status" value="2"/>
</dbReference>
<evidence type="ECO:0000256" key="7">
    <source>
        <dbReference type="ARBA" id="ARBA00023204"/>
    </source>
</evidence>
<keyword evidence="11" id="KW-0436">Ligase</keyword>
<dbReference type="InterPro" id="IPR052511">
    <property type="entry name" value="ATP-dep_Helicase"/>
</dbReference>
<keyword evidence="2" id="KW-0227">DNA damage</keyword>
<feature type="domain" description="Helicase ATP-binding" evidence="9">
    <location>
        <begin position="531"/>
        <end position="657"/>
    </location>
</feature>
<dbReference type="InterPro" id="IPR011545">
    <property type="entry name" value="DEAD/DEAH_box_helicase_dom"/>
</dbReference>
<organism evidence="11 12">
    <name type="scientific">Rhodohalobacter mucosus</name>
    <dbReference type="NCBI Taxonomy" id="2079485"/>
    <lineage>
        <taxon>Bacteria</taxon>
        <taxon>Pseudomonadati</taxon>
        <taxon>Balneolota</taxon>
        <taxon>Balneolia</taxon>
        <taxon>Balneolales</taxon>
        <taxon>Balneolaceae</taxon>
        <taxon>Rhodohalobacter</taxon>
    </lineage>
</organism>
<dbReference type="SMART" id="SM00490">
    <property type="entry name" value="HELICc"/>
    <property type="match status" value="2"/>
</dbReference>
<dbReference type="InterPro" id="IPR014001">
    <property type="entry name" value="Helicase_ATP-bd"/>
</dbReference>
<dbReference type="SMART" id="SM00487">
    <property type="entry name" value="DEXDc"/>
    <property type="match status" value="2"/>
</dbReference>
<gene>
    <name evidence="11" type="ORF">DDZ15_15270</name>
</gene>
<dbReference type="EMBL" id="QGGB01000010">
    <property type="protein sequence ID" value="PWN05424.1"/>
    <property type="molecule type" value="Genomic_DNA"/>
</dbReference>
<name>A0A316TT23_9BACT</name>
<evidence type="ECO:0000259" key="9">
    <source>
        <dbReference type="PROSITE" id="PS51192"/>
    </source>
</evidence>
<keyword evidence="4" id="KW-0347">Helicase</keyword>
<feature type="domain" description="Helicase C-terminal" evidence="10">
    <location>
        <begin position="248"/>
        <end position="395"/>
    </location>
</feature>
<evidence type="ECO:0000256" key="3">
    <source>
        <dbReference type="ARBA" id="ARBA00022801"/>
    </source>
</evidence>
<evidence type="ECO:0000259" key="10">
    <source>
        <dbReference type="PROSITE" id="PS51194"/>
    </source>
</evidence>
<dbReference type="GO" id="GO:0003677">
    <property type="term" value="F:DNA binding"/>
    <property type="evidence" value="ECO:0007669"/>
    <property type="project" value="UniProtKB-KW"/>
</dbReference>
<dbReference type="Proteomes" id="UP000245533">
    <property type="component" value="Unassembled WGS sequence"/>
</dbReference>
<keyword evidence="3" id="KW-0378">Hydrolase</keyword>
<dbReference type="SUPFAM" id="SSF52540">
    <property type="entry name" value="P-loop containing nucleoside triphosphate hydrolases"/>
    <property type="match status" value="2"/>
</dbReference>
<evidence type="ECO:0000256" key="2">
    <source>
        <dbReference type="ARBA" id="ARBA00022763"/>
    </source>
</evidence>
<evidence type="ECO:0000256" key="6">
    <source>
        <dbReference type="ARBA" id="ARBA00023125"/>
    </source>
</evidence>
<dbReference type="RefSeq" id="WP_109647979.1">
    <property type="nucleotide sequence ID" value="NZ_QGGB01000010.1"/>
</dbReference>
<dbReference type="InterPro" id="IPR045628">
    <property type="entry name" value="Lhr_WH_dom"/>
</dbReference>
<accession>A0A316TT23</accession>
<dbReference type="InterPro" id="IPR026362">
    <property type="entry name" value="DEXH_lig_assoc"/>
</dbReference>
<dbReference type="Pfam" id="PF19306">
    <property type="entry name" value="WHD_Lhr"/>
    <property type="match status" value="2"/>
</dbReference>
<comment type="caution">
    <text evidence="11">The sequence shown here is derived from an EMBL/GenBank/DDBJ whole genome shotgun (WGS) entry which is preliminary data.</text>
</comment>
<feature type="domain" description="Helicase ATP-binding" evidence="9">
    <location>
        <begin position="27"/>
        <end position="213"/>
    </location>
</feature>
<dbReference type="GO" id="GO:0016874">
    <property type="term" value="F:ligase activity"/>
    <property type="evidence" value="ECO:0007669"/>
    <property type="project" value="UniProtKB-KW"/>
</dbReference>
<dbReference type="PANTHER" id="PTHR47962:SF3">
    <property type="entry name" value="LARGE ATP-DEPENDENT HELICASE-RELATED PROTEIN"/>
    <property type="match status" value="1"/>
</dbReference>
<evidence type="ECO:0000256" key="1">
    <source>
        <dbReference type="ARBA" id="ARBA00022741"/>
    </source>
</evidence>
<sequence>MPDAQLIVENWFDSKGWSPFEWQQNVWKASLDGKFGLLNAPTGSGKTFALFMPELMKWIRENPDDYQSKENNGLRLLWITPLRALARDLESAMQQVVHDLGIPWRVERRTGDVSQSVKQRQKKQMPEVLISTPESLHVLLAQKGYPARFKNLQTVVVDEWHELIGSKRGTQTELGLSRLRGMKPDLQVWGISATIGNLEEAFDVLLGMRKPEKSVIIRSDIHKKITMKTVIPDSMENFPWSGHLGIKLLPQILPILEQEGSTLIFTNTRAQSEIWFREILEARPDLAGTIAIHHGSLDRNIRSWVEESLHSGLLQTVVCTSSLDLGVDFAPVDKVIQIGSPKGVARFLQRAGRSGHRPDAESTIWFVPTHALELIEASALKNALEATNVESRIPVLKPYDVLIQYLVTLAVSEGFKPEQVREEVSGTFAYQTLRDDEWNWILKFIQSGGKALTRYDEFRKVEADADGLWRVFDRKIARRHRMTIGTIASDSMLRVKYLKGGTLGRIEEWFLSQLNTGDTFWFAGRNLELVRIRDMTAYVRKTKGSSSKVPSYMGGRMSQSVKQRQKKQMPEVLISTPESLHVLLAQKGYPARFKNLQTVVVDEWHELIGSKRGTQTELGLSRLRGMKPDLQVWGISATIGNLEEAFDVLLGMRKPEKSVIIRSDIHKKITMKTVIPDSMENFPWSGHLGIKLLPQILPILEQEGSTLIFTNTRAQSEIWFREILEARPDLAGTIAIHHGSLDRNIRSWVEESLHSGLLQTVVCTSSLDLGVDFAPVDKVIQIGSPKGVARFLQRAGRSGHRPDAESTIWFVPTHALELIEASALKNALEATNVESRIPVLKPYDVLIQYLVTLAVSEGFKPEQVREEVSGTFAYQTLRDDEWNWILKFIQSGGKALTRYDEFRKVEADADGLWRVFDRKIARRHRMTIGTIASDSMLRVKYLKGGTLGRIEEWFLSQLNTGDTFWFAGRNLELVRIRDMTAYVRKTKGSSSKVPSYMGGRMSLSSNMSELLRNKLQEAISGVGEAQGPELQAIEPILSIQKERSVLPGDHQFLIEKSWSKEGCHCFFFPFEGRYVHEGMSALVAHRLSKIKPITFSIAMNDYGFELLSDQDIPLEEALEKDLFSEKNLVSDIMSTLNDAELAKRRFRDISQIAGLVFPGFPGNQKAGKHLQMSSGLFFDVFLEHEPDNLLIEQAFDEVLQVQLDEARIRSALQRIRHQEVVFREVDRFSPFAFPIFVDRLRERMSSEKLIDRVMKMQKQLEAE</sequence>
<dbReference type="Pfam" id="PF00271">
    <property type="entry name" value="Helicase_C"/>
    <property type="match status" value="2"/>
</dbReference>
<dbReference type="InterPro" id="IPR027417">
    <property type="entry name" value="P-loop_NTPase"/>
</dbReference>
<dbReference type="InterPro" id="IPR013701">
    <property type="entry name" value="Lhr-like_DEAD/DEAH_assoc"/>
</dbReference>
<dbReference type="Gene3D" id="3.40.50.300">
    <property type="entry name" value="P-loop containing nucleotide triphosphate hydrolases"/>
    <property type="match status" value="4"/>
</dbReference>
<dbReference type="PROSITE" id="PS51192">
    <property type="entry name" value="HELICASE_ATP_BIND_1"/>
    <property type="match status" value="2"/>
</dbReference>
<dbReference type="GO" id="GO:0004386">
    <property type="term" value="F:helicase activity"/>
    <property type="evidence" value="ECO:0007669"/>
    <property type="project" value="UniProtKB-KW"/>
</dbReference>
<dbReference type="AlphaFoldDB" id="A0A316TT23"/>
<keyword evidence="12" id="KW-1185">Reference proteome</keyword>
<dbReference type="Pfam" id="PF08494">
    <property type="entry name" value="DEAD_assoc"/>
    <property type="match status" value="1"/>
</dbReference>
<dbReference type="GO" id="GO:0005524">
    <property type="term" value="F:ATP binding"/>
    <property type="evidence" value="ECO:0007669"/>
    <property type="project" value="UniProtKB-KW"/>
</dbReference>
<evidence type="ECO:0000256" key="8">
    <source>
        <dbReference type="ARBA" id="ARBA00023235"/>
    </source>
</evidence>
<feature type="domain" description="Helicase C-terminal" evidence="10">
    <location>
        <begin position="692"/>
        <end position="839"/>
    </location>
</feature>
<evidence type="ECO:0000313" key="12">
    <source>
        <dbReference type="Proteomes" id="UP000245533"/>
    </source>
</evidence>
<dbReference type="PANTHER" id="PTHR47962">
    <property type="entry name" value="ATP-DEPENDENT HELICASE LHR-RELATED-RELATED"/>
    <property type="match status" value="1"/>
</dbReference>
<keyword evidence="5" id="KW-0067">ATP-binding</keyword>
<dbReference type="InterPro" id="IPR001650">
    <property type="entry name" value="Helicase_C-like"/>
</dbReference>
<dbReference type="OrthoDB" id="9815222at2"/>
<keyword evidence="7" id="KW-0234">DNA repair</keyword>
<proteinExistence type="predicted"/>
<evidence type="ECO:0000313" key="11">
    <source>
        <dbReference type="EMBL" id="PWN05424.1"/>
    </source>
</evidence>